<dbReference type="AlphaFoldDB" id="A0A1F6P917"/>
<dbReference type="Gene3D" id="3.40.30.10">
    <property type="entry name" value="Glutaredoxin"/>
    <property type="match status" value="2"/>
</dbReference>
<evidence type="ECO:0000313" key="3">
    <source>
        <dbReference type="Proteomes" id="UP000176634"/>
    </source>
</evidence>
<keyword evidence="1" id="KW-1133">Transmembrane helix</keyword>
<comment type="caution">
    <text evidence="2">The sequence shown here is derived from an EMBL/GenBank/DDBJ whole genome shotgun (WGS) entry which is preliminary data.</text>
</comment>
<dbReference type="Proteomes" id="UP000176634">
    <property type="component" value="Unassembled WGS sequence"/>
</dbReference>
<proteinExistence type="predicted"/>
<gene>
    <name evidence="2" type="ORF">A2563_02525</name>
</gene>
<sequence length="282" mass="30798">MNEVNQNNTKINFWFLVAVSGFMVLGGIVSIIFFVRTNMLANKKIAESAEANRPANLDLITITDSSCTDCFNINAVLDYIKKENVKVNSEKTLDKNSDEGKALIAQYSLKKLPAFVLKGEFDKVLNLAEFFSKTGDITEDTFIFRQVGAPYTDTDTGAVKGRIKLSLLTDISCTECYDVTQHELILKESFGIDTTANVVDTKSSAGQALIRTYKIKLVPTIVLSGETDEYPGLKSVWSQVGVVASDGAYVFTTGVPLMGTYKDLTTNKVVTPAPPAQTSAQE</sequence>
<keyword evidence="1" id="KW-0472">Membrane</keyword>
<evidence type="ECO:0000313" key="2">
    <source>
        <dbReference type="EMBL" id="OGH92530.1"/>
    </source>
</evidence>
<evidence type="ECO:0000256" key="1">
    <source>
        <dbReference type="SAM" id="Phobius"/>
    </source>
</evidence>
<dbReference type="STRING" id="1798705.A2563_02525"/>
<reference evidence="2 3" key="1">
    <citation type="journal article" date="2016" name="Nat. Commun.">
        <title>Thousands of microbial genomes shed light on interconnected biogeochemical processes in an aquifer system.</title>
        <authorList>
            <person name="Anantharaman K."/>
            <person name="Brown C.T."/>
            <person name="Hug L.A."/>
            <person name="Sharon I."/>
            <person name="Castelle C.J."/>
            <person name="Probst A.J."/>
            <person name="Thomas B.C."/>
            <person name="Singh A."/>
            <person name="Wilkins M.J."/>
            <person name="Karaoz U."/>
            <person name="Brodie E.L."/>
            <person name="Williams K.H."/>
            <person name="Hubbard S.S."/>
            <person name="Banfield J.F."/>
        </authorList>
    </citation>
    <scope>NUCLEOTIDE SEQUENCE [LARGE SCALE GENOMIC DNA]</scope>
</reference>
<dbReference type="EMBL" id="MFRA01000005">
    <property type="protein sequence ID" value="OGH92530.1"/>
    <property type="molecule type" value="Genomic_DNA"/>
</dbReference>
<organism evidence="2 3">
    <name type="scientific">Candidatus Magasanikbacteria bacterium RIFOXYD1_FULL_40_23</name>
    <dbReference type="NCBI Taxonomy" id="1798705"/>
    <lineage>
        <taxon>Bacteria</taxon>
        <taxon>Candidatus Magasanikiibacteriota</taxon>
    </lineage>
</organism>
<accession>A0A1F6P917</accession>
<protein>
    <recommendedName>
        <fullName evidence="4">Thioredoxin-like fold domain-containing protein</fullName>
    </recommendedName>
</protein>
<name>A0A1F6P917_9BACT</name>
<feature type="transmembrane region" description="Helical" evidence="1">
    <location>
        <begin position="12"/>
        <end position="35"/>
    </location>
</feature>
<keyword evidence="1" id="KW-0812">Transmembrane</keyword>
<evidence type="ECO:0008006" key="4">
    <source>
        <dbReference type="Google" id="ProtNLM"/>
    </source>
</evidence>